<reference evidence="3 4" key="1">
    <citation type="submission" date="2021-03" db="EMBL/GenBank/DDBJ databases">
        <title>Actinoplanes flavus sp. nov., a novel actinomycete isolated from Coconut Palm rhizosphere soil.</title>
        <authorList>
            <person name="Luo X."/>
        </authorList>
    </citation>
    <scope>NUCLEOTIDE SEQUENCE [LARGE SCALE GENOMIC DNA]</scope>
    <source>
        <strain evidence="3 4">NEAU-H7</strain>
    </source>
</reference>
<organism evidence="3 4">
    <name type="scientific">Actinoplanes flavus</name>
    <dbReference type="NCBI Taxonomy" id="2820290"/>
    <lineage>
        <taxon>Bacteria</taxon>
        <taxon>Bacillati</taxon>
        <taxon>Actinomycetota</taxon>
        <taxon>Actinomycetes</taxon>
        <taxon>Micromonosporales</taxon>
        <taxon>Micromonosporaceae</taxon>
        <taxon>Actinoplanes</taxon>
    </lineage>
</organism>
<gene>
    <name evidence="3" type="ORF">J5X75_10685</name>
</gene>
<evidence type="ECO:0000256" key="2">
    <source>
        <dbReference type="SAM" id="Phobius"/>
    </source>
</evidence>
<dbReference type="EMBL" id="JAGFNS010000006">
    <property type="protein sequence ID" value="MBO3737988.1"/>
    <property type="molecule type" value="Genomic_DNA"/>
</dbReference>
<name>A0ABS3UJP3_9ACTN</name>
<feature type="region of interest" description="Disordered" evidence="1">
    <location>
        <begin position="131"/>
        <end position="166"/>
    </location>
</feature>
<keyword evidence="2" id="KW-0472">Membrane</keyword>
<dbReference type="Pfam" id="PF10935">
    <property type="entry name" value="DUF2637"/>
    <property type="match status" value="1"/>
</dbReference>
<keyword evidence="2" id="KW-1133">Transmembrane helix</keyword>
<feature type="transmembrane region" description="Helical" evidence="2">
    <location>
        <begin position="44"/>
        <end position="64"/>
    </location>
</feature>
<evidence type="ECO:0000313" key="4">
    <source>
        <dbReference type="Proteomes" id="UP000679690"/>
    </source>
</evidence>
<feature type="transmembrane region" description="Helical" evidence="2">
    <location>
        <begin position="12"/>
        <end position="32"/>
    </location>
</feature>
<accession>A0ABS3UJP3</accession>
<dbReference type="InterPro" id="IPR021235">
    <property type="entry name" value="DUF2637"/>
</dbReference>
<evidence type="ECO:0000256" key="1">
    <source>
        <dbReference type="SAM" id="MobiDB-lite"/>
    </source>
</evidence>
<proteinExistence type="predicted"/>
<evidence type="ECO:0000313" key="3">
    <source>
        <dbReference type="EMBL" id="MBO3737988.1"/>
    </source>
</evidence>
<keyword evidence="4" id="KW-1185">Reference proteome</keyword>
<dbReference type="Proteomes" id="UP000679690">
    <property type="component" value="Unassembled WGS sequence"/>
</dbReference>
<keyword evidence="2" id="KW-0812">Transmembrane</keyword>
<feature type="compositionally biased region" description="Polar residues" evidence="1">
    <location>
        <begin position="139"/>
        <end position="151"/>
    </location>
</feature>
<feature type="transmembrane region" description="Helical" evidence="2">
    <location>
        <begin position="76"/>
        <end position="95"/>
    </location>
</feature>
<comment type="caution">
    <text evidence="3">The sequence shown here is derived from an EMBL/GenBank/DDBJ whole genome shotgun (WGS) entry which is preliminary data.</text>
</comment>
<dbReference type="RefSeq" id="WP_208467194.1">
    <property type="nucleotide sequence ID" value="NZ_JAGFNS010000006.1"/>
</dbReference>
<sequence length="263" mass="27005">MSSRLDTMIRSMAGVAVVGLAGISGAISYSHMKHLAQLHGETGWRAHMFPLSVDGIDIVASLVLLADKRAGRRSGWLPWTALVAGTAASLAANIAVGGSDWIGRAVSGWPALAMLVAVKLLSGLLDHPLPHRDEEGASRTVQDEGTGTVDSPNIVPVSEQPGDDDSDKLLAMEATGPTGSLPTPSAIGHPPSAATVAADVAALLPAARSARRTLVESGTKLTREALASQLRADGCAVSNARASALLKIIAETPVKPEQQGIGQ</sequence>
<protein>
    <submittedName>
        <fullName evidence="3">DUF2637 domain-containing protein</fullName>
    </submittedName>
</protein>